<evidence type="ECO:0000256" key="4">
    <source>
        <dbReference type="SAM" id="SignalP"/>
    </source>
</evidence>
<evidence type="ECO:0000313" key="5">
    <source>
        <dbReference type="EMBL" id="MFC3680242.1"/>
    </source>
</evidence>
<dbReference type="RefSeq" id="WP_376866131.1">
    <property type="nucleotide sequence ID" value="NZ_JBHRYB010000005.1"/>
</dbReference>
<feature type="region of interest" description="Disordered" evidence="3">
    <location>
        <begin position="31"/>
        <end position="58"/>
    </location>
</feature>
<keyword evidence="2" id="KW-0175">Coiled coil</keyword>
<evidence type="ECO:0000256" key="1">
    <source>
        <dbReference type="ARBA" id="ARBA00007613"/>
    </source>
</evidence>
<protein>
    <submittedName>
        <fullName evidence="5">TolC family protein</fullName>
    </submittedName>
</protein>
<dbReference type="InterPro" id="IPR003423">
    <property type="entry name" value="OMP_efflux"/>
</dbReference>
<dbReference type="Gene3D" id="1.20.1600.10">
    <property type="entry name" value="Outer membrane efflux proteins (OEP)"/>
    <property type="match status" value="1"/>
</dbReference>
<comment type="similarity">
    <text evidence="1">Belongs to the outer membrane factor (OMF) (TC 1.B.17) family.</text>
</comment>
<evidence type="ECO:0000313" key="6">
    <source>
        <dbReference type="Proteomes" id="UP001595722"/>
    </source>
</evidence>
<evidence type="ECO:0000256" key="3">
    <source>
        <dbReference type="SAM" id="MobiDB-lite"/>
    </source>
</evidence>
<dbReference type="Pfam" id="PF02321">
    <property type="entry name" value="OEP"/>
    <property type="match status" value="1"/>
</dbReference>
<accession>A0ABV7VTP2</accession>
<dbReference type="PANTHER" id="PTHR30203:SF24">
    <property type="entry name" value="BLR4935 PROTEIN"/>
    <property type="match status" value="1"/>
</dbReference>
<feature type="signal peptide" evidence="4">
    <location>
        <begin position="1"/>
        <end position="27"/>
    </location>
</feature>
<feature type="chain" id="PRO_5045297790" evidence="4">
    <location>
        <begin position="28"/>
        <end position="441"/>
    </location>
</feature>
<proteinExistence type="inferred from homology"/>
<dbReference type="InterPro" id="IPR010131">
    <property type="entry name" value="MdtP/NodT-like"/>
</dbReference>
<keyword evidence="4" id="KW-0732">Signal</keyword>
<feature type="compositionally biased region" description="Low complexity" evidence="3">
    <location>
        <begin position="41"/>
        <end position="57"/>
    </location>
</feature>
<comment type="caution">
    <text evidence="5">The sequence shown here is derived from an EMBL/GenBank/DDBJ whole genome shotgun (WGS) entry which is preliminary data.</text>
</comment>
<keyword evidence="6" id="KW-1185">Reference proteome</keyword>
<dbReference type="EMBL" id="JBHRYB010000005">
    <property type="protein sequence ID" value="MFC3680242.1"/>
    <property type="molecule type" value="Genomic_DNA"/>
</dbReference>
<reference evidence="6" key="1">
    <citation type="journal article" date="2019" name="Int. J. Syst. Evol. Microbiol.">
        <title>The Global Catalogue of Microorganisms (GCM) 10K type strain sequencing project: providing services to taxonomists for standard genome sequencing and annotation.</title>
        <authorList>
            <consortium name="The Broad Institute Genomics Platform"/>
            <consortium name="The Broad Institute Genome Sequencing Center for Infectious Disease"/>
            <person name="Wu L."/>
            <person name="Ma J."/>
        </authorList>
    </citation>
    <scope>NUCLEOTIDE SEQUENCE [LARGE SCALE GENOMIC DNA]</scope>
    <source>
        <strain evidence="6">KCTC 42424</strain>
    </source>
</reference>
<evidence type="ECO:0000256" key="2">
    <source>
        <dbReference type="SAM" id="Coils"/>
    </source>
</evidence>
<gene>
    <name evidence="5" type="ORF">ACFOMG_09025</name>
</gene>
<sequence length="441" mass="49683">MTGFVPHTPLSLILASGLALLPASLLANEPSNPPYKQPEKPVVAASRPASAASVTSPQQPLAWLRQQLDNLPDSLAARQQRDAQIAAAEATQQPLYNPQLSGSYEQEGNSENLQLGVSQTIDWWDQRGALSRQAQWQRQQAEQQYQLERQRMLSQALQALVNWHSSQRRYQLARQQEQQLDQLASLTEQRLNTGDLGQIDVELTRLSLAGTLADTAEAVAAYQTAENDVRRWLPDWRPAVFSPDETFWQTLLRPLSQAQQPATQQQLQQLPQLQLAKARWQQALARADSQQRGNRARPSLGVSAGRNADQDVIGLNLSIPLNLRNNYQASNRAAQQQALAAESGYLAQLRQLDYQLESARSLAQQYQQQLQRWQTLMHNSQDNSATLLQRQWQSGDLSTQQYLLALSQRRDGIEAGLRLQRDARLALIRWLETSARLQHLP</sequence>
<dbReference type="SUPFAM" id="SSF56954">
    <property type="entry name" value="Outer membrane efflux proteins (OEP)"/>
    <property type="match status" value="1"/>
</dbReference>
<name>A0ABV7VTP2_9GAMM</name>
<organism evidence="5 6">
    <name type="scientific">Bacterioplanoides pacificum</name>
    <dbReference type="NCBI Taxonomy" id="1171596"/>
    <lineage>
        <taxon>Bacteria</taxon>
        <taxon>Pseudomonadati</taxon>
        <taxon>Pseudomonadota</taxon>
        <taxon>Gammaproteobacteria</taxon>
        <taxon>Oceanospirillales</taxon>
        <taxon>Oceanospirillaceae</taxon>
        <taxon>Bacterioplanoides</taxon>
    </lineage>
</organism>
<dbReference type="PANTHER" id="PTHR30203">
    <property type="entry name" value="OUTER MEMBRANE CATION EFFLUX PROTEIN"/>
    <property type="match status" value="1"/>
</dbReference>
<feature type="coiled-coil region" evidence="2">
    <location>
        <begin position="349"/>
        <end position="383"/>
    </location>
</feature>
<dbReference type="Proteomes" id="UP001595722">
    <property type="component" value="Unassembled WGS sequence"/>
</dbReference>